<sequence>MTDFQNLLQNLCSNRYLKINFGVKKCDETGNDDNLKKSESKLFEEKDGVGIEVNGEEVDKFGVKKCDENERVCKIGIESNVSIPKSNSAEGVKAVSSISYRRLLPFLMDVAKNDPGGALSDPKFQKDLDCNRRLMSMISSSAAESFSKTPSSVFPDDVPNSQTLLNVEIKRKSETENTDISNTEKSEPECLNNVSRETSAGEYDVAIPNLLPISLEDFPSEYGVEDPKVEPVSPEADHTNLEVDCNEENRNAGDPTGTVEIHADAKLLMRF</sequence>
<dbReference type="EMBL" id="JAVYJV010000022">
    <property type="protein sequence ID" value="KAK4341516.1"/>
    <property type="molecule type" value="Genomic_DNA"/>
</dbReference>
<keyword evidence="2" id="KW-1185">Reference proteome</keyword>
<evidence type="ECO:0000313" key="2">
    <source>
        <dbReference type="Proteomes" id="UP001291623"/>
    </source>
</evidence>
<accession>A0AAE1UVW2</accession>
<proteinExistence type="predicted"/>
<evidence type="ECO:0000313" key="1">
    <source>
        <dbReference type="EMBL" id="KAK4341516.1"/>
    </source>
</evidence>
<dbReference type="AlphaFoldDB" id="A0AAE1UVW2"/>
<name>A0AAE1UVW2_9SOLA</name>
<reference evidence="1" key="1">
    <citation type="submission" date="2023-12" db="EMBL/GenBank/DDBJ databases">
        <title>Genome assembly of Anisodus tanguticus.</title>
        <authorList>
            <person name="Wang Y.-J."/>
        </authorList>
    </citation>
    <scope>NUCLEOTIDE SEQUENCE</scope>
    <source>
        <strain evidence="1">KB-2021</strain>
        <tissue evidence="1">Leaf</tissue>
    </source>
</reference>
<protein>
    <submittedName>
        <fullName evidence="1">Uncharacterized protein</fullName>
    </submittedName>
</protein>
<dbReference type="Proteomes" id="UP001291623">
    <property type="component" value="Unassembled WGS sequence"/>
</dbReference>
<organism evidence="1 2">
    <name type="scientific">Anisodus tanguticus</name>
    <dbReference type="NCBI Taxonomy" id="243964"/>
    <lineage>
        <taxon>Eukaryota</taxon>
        <taxon>Viridiplantae</taxon>
        <taxon>Streptophyta</taxon>
        <taxon>Embryophyta</taxon>
        <taxon>Tracheophyta</taxon>
        <taxon>Spermatophyta</taxon>
        <taxon>Magnoliopsida</taxon>
        <taxon>eudicotyledons</taxon>
        <taxon>Gunneridae</taxon>
        <taxon>Pentapetalae</taxon>
        <taxon>asterids</taxon>
        <taxon>lamiids</taxon>
        <taxon>Solanales</taxon>
        <taxon>Solanaceae</taxon>
        <taxon>Solanoideae</taxon>
        <taxon>Hyoscyameae</taxon>
        <taxon>Anisodus</taxon>
    </lineage>
</organism>
<comment type="caution">
    <text evidence="1">The sequence shown here is derived from an EMBL/GenBank/DDBJ whole genome shotgun (WGS) entry which is preliminary data.</text>
</comment>
<gene>
    <name evidence="1" type="ORF">RND71_040017</name>
</gene>